<feature type="region of interest" description="Disordered" evidence="1">
    <location>
        <begin position="70"/>
        <end position="101"/>
    </location>
</feature>
<sequence length="101" mass="10744">MRDGEQRNPARPAVKSGTSSSEIWDAQRWNLAKRAGSICQTRVSGEGAVRGEEAGGLGASGVTIIQGKRGNGLIHRTKPGSTEKRGEPALAKRSPVRKLRP</sequence>
<comment type="caution">
    <text evidence="2">The sequence shown here is derived from an EMBL/GenBank/DDBJ whole genome shotgun (WGS) entry which is preliminary data.</text>
</comment>
<organism evidence="2 3">
    <name type="scientific">Rubripirellula amarantea</name>
    <dbReference type="NCBI Taxonomy" id="2527999"/>
    <lineage>
        <taxon>Bacteria</taxon>
        <taxon>Pseudomonadati</taxon>
        <taxon>Planctomycetota</taxon>
        <taxon>Planctomycetia</taxon>
        <taxon>Pirellulales</taxon>
        <taxon>Pirellulaceae</taxon>
        <taxon>Rubripirellula</taxon>
    </lineage>
</organism>
<dbReference type="AlphaFoldDB" id="A0A5C5WJT5"/>
<feature type="region of interest" description="Disordered" evidence="1">
    <location>
        <begin position="1"/>
        <end position="21"/>
    </location>
</feature>
<protein>
    <submittedName>
        <fullName evidence="2">Uncharacterized protein</fullName>
    </submittedName>
</protein>
<gene>
    <name evidence="2" type="ORF">Pla22_31410</name>
</gene>
<keyword evidence="3" id="KW-1185">Reference proteome</keyword>
<dbReference type="Proteomes" id="UP000316598">
    <property type="component" value="Unassembled WGS sequence"/>
</dbReference>
<proteinExistence type="predicted"/>
<name>A0A5C5WJT5_9BACT</name>
<accession>A0A5C5WJT5</accession>
<evidence type="ECO:0000313" key="2">
    <source>
        <dbReference type="EMBL" id="TWT50399.1"/>
    </source>
</evidence>
<reference evidence="2 3" key="1">
    <citation type="submission" date="2019-02" db="EMBL/GenBank/DDBJ databases">
        <title>Deep-cultivation of Planctomycetes and their phenomic and genomic characterization uncovers novel biology.</title>
        <authorList>
            <person name="Wiegand S."/>
            <person name="Jogler M."/>
            <person name="Boedeker C."/>
            <person name="Pinto D."/>
            <person name="Vollmers J."/>
            <person name="Rivas-Marin E."/>
            <person name="Kohn T."/>
            <person name="Peeters S.H."/>
            <person name="Heuer A."/>
            <person name="Rast P."/>
            <person name="Oberbeckmann S."/>
            <person name="Bunk B."/>
            <person name="Jeske O."/>
            <person name="Meyerdierks A."/>
            <person name="Storesund J.E."/>
            <person name="Kallscheuer N."/>
            <person name="Luecker S."/>
            <person name="Lage O.M."/>
            <person name="Pohl T."/>
            <person name="Merkel B.J."/>
            <person name="Hornburger P."/>
            <person name="Mueller R.-W."/>
            <person name="Bruemmer F."/>
            <person name="Labrenz M."/>
            <person name="Spormann A.M."/>
            <person name="Op Den Camp H."/>
            <person name="Overmann J."/>
            <person name="Amann R."/>
            <person name="Jetten M.S.M."/>
            <person name="Mascher T."/>
            <person name="Medema M.H."/>
            <person name="Devos D.P."/>
            <person name="Kaster A.-K."/>
            <person name="Ovreas L."/>
            <person name="Rohde M."/>
            <person name="Galperin M.Y."/>
            <person name="Jogler C."/>
        </authorList>
    </citation>
    <scope>NUCLEOTIDE SEQUENCE [LARGE SCALE GENOMIC DNA]</scope>
    <source>
        <strain evidence="2 3">Pla22</strain>
    </source>
</reference>
<dbReference type="EMBL" id="SJPI01000002">
    <property type="protein sequence ID" value="TWT50399.1"/>
    <property type="molecule type" value="Genomic_DNA"/>
</dbReference>
<evidence type="ECO:0000256" key="1">
    <source>
        <dbReference type="SAM" id="MobiDB-lite"/>
    </source>
</evidence>
<evidence type="ECO:0000313" key="3">
    <source>
        <dbReference type="Proteomes" id="UP000316598"/>
    </source>
</evidence>